<reference evidence="2 3" key="1">
    <citation type="submission" date="2017-09" db="EMBL/GenBank/DDBJ databases">
        <title>Metagenomic Analysis Reveals Denitrifying Candidatus Accumulibacter and Flanking Population as a Source of N2O.</title>
        <authorList>
            <person name="Gao H."/>
            <person name="Mao Y."/>
            <person name="Zhao X."/>
            <person name="Liu W.-T."/>
            <person name="Zhang T."/>
            <person name="Wells G."/>
        </authorList>
    </citation>
    <scope>NUCLEOTIDE SEQUENCE [LARGE SCALE GENOMIC DNA]</scope>
    <source>
        <strain evidence="2">CANDO_2_IC</strain>
    </source>
</reference>
<evidence type="ECO:0000259" key="1">
    <source>
        <dbReference type="Pfam" id="PF08388"/>
    </source>
</evidence>
<evidence type="ECO:0000313" key="3">
    <source>
        <dbReference type="Proteomes" id="UP000342300"/>
    </source>
</evidence>
<sequence length="186" mass="21843">MDIATGVDKVLLADASRLYGLVHWRTEQEAQALMAALDARFAQCALQMHLDKTKIVYCKDDRRKGKYPVMQFDFLGYTFRARVVNSKRNTRFVGFTPAVSNEAVTAMREATRKLNYRNRTDLSLTDISRLHNPILRGWLTYYGRFRRSAMYPVFRQFNRTLVAWAMKKYKRLKGRKTRASQFLEQL</sequence>
<proteinExistence type="predicted"/>
<accession>A0A6A7RNB9</accession>
<organism evidence="2 3">
    <name type="scientific">Candidatus Accumulibacter phosphatis</name>
    <dbReference type="NCBI Taxonomy" id="327160"/>
    <lineage>
        <taxon>Bacteria</taxon>
        <taxon>Pseudomonadati</taxon>
        <taxon>Pseudomonadota</taxon>
        <taxon>Betaproteobacteria</taxon>
        <taxon>Candidatus Accumulibacter</taxon>
    </lineage>
</organism>
<evidence type="ECO:0000313" key="2">
    <source>
        <dbReference type="EMBL" id="MQM29061.1"/>
    </source>
</evidence>
<protein>
    <recommendedName>
        <fullName evidence="1">Group II intron maturase-specific domain-containing protein</fullName>
    </recommendedName>
</protein>
<feature type="domain" description="Group II intron maturase-specific" evidence="1">
    <location>
        <begin position="105"/>
        <end position="179"/>
    </location>
</feature>
<dbReference type="AlphaFoldDB" id="A0A6A7RNB9"/>
<comment type="caution">
    <text evidence="2">The sequence shown here is derived from an EMBL/GenBank/DDBJ whole genome shotgun (WGS) entry which is preliminary data.</text>
</comment>
<name>A0A6A7RNB9_9PROT</name>
<dbReference type="Pfam" id="PF08388">
    <property type="entry name" value="GIIM"/>
    <property type="match status" value="1"/>
</dbReference>
<gene>
    <name evidence="2" type="ORF">CRU78_00310</name>
</gene>
<dbReference type="InterPro" id="IPR013597">
    <property type="entry name" value="Mat_intron_G2"/>
</dbReference>
<dbReference type="Proteomes" id="UP000342300">
    <property type="component" value="Unassembled WGS sequence"/>
</dbReference>
<dbReference type="EMBL" id="PDHS01000008">
    <property type="protein sequence ID" value="MQM29061.1"/>
    <property type="molecule type" value="Genomic_DNA"/>
</dbReference>